<feature type="transmembrane region" description="Helical" evidence="2">
    <location>
        <begin position="62"/>
        <end position="86"/>
    </location>
</feature>
<proteinExistence type="predicted"/>
<feature type="transmembrane region" description="Helical" evidence="2">
    <location>
        <begin position="29"/>
        <end position="50"/>
    </location>
</feature>
<feature type="compositionally biased region" description="Basic and acidic residues" evidence="1">
    <location>
        <begin position="309"/>
        <end position="318"/>
    </location>
</feature>
<keyword evidence="2" id="KW-0812">Transmembrane</keyword>
<feature type="transmembrane region" description="Helical" evidence="2">
    <location>
        <begin position="170"/>
        <end position="191"/>
    </location>
</feature>
<dbReference type="InParanoid" id="A0A409Y102"/>
<keyword evidence="2" id="KW-1133">Transmembrane helix</keyword>
<feature type="transmembrane region" description="Helical" evidence="2">
    <location>
        <begin position="211"/>
        <end position="235"/>
    </location>
</feature>
<sequence length="318" mass="35510">MSLEQRTTTFPGLISDHDVLYETQMLGTMISAILYGIVIMLSADCLILLLKRDAAVESRRLQRFLVFFVVSLFLLSTLSLIQGMLISATSIFRGHSFPSLPGGTPFALPFSIWISDGFMLWRCATLYQGITPLSRRILLLFISLVWLAAFGSGLSLFFKPSKMRLPALLIISFSTILNVVICTMIIARLVFHKIYLRKVLGPGHGSLYTKIIAMTVESAALLILVGIPCMFLVAYQNSNGSMMLLSLLHQICSISPMLIVLRVARGRASVEMPSTARDDRRRTWQKRTEAIESLHFDSRTSTMSNNSEAPERSGEMDF</sequence>
<dbReference type="STRING" id="231916.A0A409Y102"/>
<reference evidence="3 4" key="1">
    <citation type="journal article" date="2018" name="Evol. Lett.">
        <title>Horizontal gene cluster transfer increased hallucinogenic mushroom diversity.</title>
        <authorList>
            <person name="Reynolds H.T."/>
            <person name="Vijayakumar V."/>
            <person name="Gluck-Thaler E."/>
            <person name="Korotkin H.B."/>
            <person name="Matheny P.B."/>
            <person name="Slot J.C."/>
        </authorList>
    </citation>
    <scope>NUCLEOTIDE SEQUENCE [LARGE SCALE GENOMIC DNA]</scope>
    <source>
        <strain evidence="3 4">SRW20</strain>
    </source>
</reference>
<evidence type="ECO:0000256" key="1">
    <source>
        <dbReference type="SAM" id="MobiDB-lite"/>
    </source>
</evidence>
<evidence type="ECO:0000313" key="4">
    <source>
        <dbReference type="Proteomes" id="UP000284706"/>
    </source>
</evidence>
<protein>
    <recommendedName>
        <fullName evidence="5">G-protein coupled receptors family 1 profile domain-containing protein</fullName>
    </recommendedName>
</protein>
<feature type="region of interest" description="Disordered" evidence="1">
    <location>
        <begin position="291"/>
        <end position="318"/>
    </location>
</feature>
<evidence type="ECO:0000313" key="3">
    <source>
        <dbReference type="EMBL" id="PPQ96714.1"/>
    </source>
</evidence>
<keyword evidence="4" id="KW-1185">Reference proteome</keyword>
<dbReference type="AlphaFoldDB" id="A0A409Y102"/>
<dbReference type="EMBL" id="NHYE01001335">
    <property type="protein sequence ID" value="PPQ96714.1"/>
    <property type="molecule type" value="Genomic_DNA"/>
</dbReference>
<gene>
    <name evidence="3" type="ORF">CVT26_010266</name>
</gene>
<feature type="compositionally biased region" description="Polar residues" evidence="1">
    <location>
        <begin position="299"/>
        <end position="308"/>
    </location>
</feature>
<accession>A0A409Y102</accession>
<evidence type="ECO:0008006" key="5">
    <source>
        <dbReference type="Google" id="ProtNLM"/>
    </source>
</evidence>
<dbReference type="OrthoDB" id="3267806at2759"/>
<keyword evidence="2" id="KW-0472">Membrane</keyword>
<dbReference type="Proteomes" id="UP000284706">
    <property type="component" value="Unassembled WGS sequence"/>
</dbReference>
<name>A0A409Y102_9AGAR</name>
<evidence type="ECO:0000256" key="2">
    <source>
        <dbReference type="SAM" id="Phobius"/>
    </source>
</evidence>
<comment type="caution">
    <text evidence="3">The sequence shown here is derived from an EMBL/GenBank/DDBJ whole genome shotgun (WGS) entry which is preliminary data.</text>
</comment>
<organism evidence="3 4">
    <name type="scientific">Gymnopilus dilepis</name>
    <dbReference type="NCBI Taxonomy" id="231916"/>
    <lineage>
        <taxon>Eukaryota</taxon>
        <taxon>Fungi</taxon>
        <taxon>Dikarya</taxon>
        <taxon>Basidiomycota</taxon>
        <taxon>Agaricomycotina</taxon>
        <taxon>Agaricomycetes</taxon>
        <taxon>Agaricomycetidae</taxon>
        <taxon>Agaricales</taxon>
        <taxon>Agaricineae</taxon>
        <taxon>Hymenogastraceae</taxon>
        <taxon>Gymnopilus</taxon>
    </lineage>
</organism>
<feature type="transmembrane region" description="Helical" evidence="2">
    <location>
        <begin position="137"/>
        <end position="158"/>
    </location>
</feature>